<accession>A0A8B9BRB9</accession>
<reference evidence="1" key="1">
    <citation type="submission" date="2025-08" db="UniProtKB">
        <authorList>
            <consortium name="Ensembl"/>
        </authorList>
    </citation>
    <scope>IDENTIFICATION</scope>
</reference>
<dbReference type="AlphaFoldDB" id="A0A8B9BRB9"/>
<reference evidence="1" key="2">
    <citation type="submission" date="2025-09" db="UniProtKB">
        <authorList>
            <consortium name="Ensembl"/>
        </authorList>
    </citation>
    <scope>IDENTIFICATION</scope>
</reference>
<dbReference type="Ensembl" id="ENSABRT00000011944.1">
    <property type="protein sequence ID" value="ENSABRP00000008367.1"/>
    <property type="gene ID" value="ENSABRG00000007545.1"/>
</dbReference>
<name>A0A8B9BRB9_9AVES</name>
<evidence type="ECO:0000313" key="2">
    <source>
        <dbReference type="Proteomes" id="UP000694426"/>
    </source>
</evidence>
<dbReference type="Proteomes" id="UP000694426">
    <property type="component" value="Unplaced"/>
</dbReference>
<sequence>MMSYLKQPPYGMNGLGLTGPAMDLLHPSVGYP</sequence>
<evidence type="ECO:0000313" key="1">
    <source>
        <dbReference type="Ensembl" id="ENSABRP00000008367.1"/>
    </source>
</evidence>
<proteinExistence type="predicted"/>
<protein>
    <submittedName>
        <fullName evidence="1">Uncharacterized protein</fullName>
    </submittedName>
</protein>
<organism evidence="1 2">
    <name type="scientific">Anser brachyrhynchus</name>
    <name type="common">Pink-footed goose</name>
    <dbReference type="NCBI Taxonomy" id="132585"/>
    <lineage>
        <taxon>Eukaryota</taxon>
        <taxon>Metazoa</taxon>
        <taxon>Chordata</taxon>
        <taxon>Craniata</taxon>
        <taxon>Vertebrata</taxon>
        <taxon>Euteleostomi</taxon>
        <taxon>Archelosauria</taxon>
        <taxon>Archosauria</taxon>
        <taxon>Dinosauria</taxon>
        <taxon>Saurischia</taxon>
        <taxon>Theropoda</taxon>
        <taxon>Coelurosauria</taxon>
        <taxon>Aves</taxon>
        <taxon>Neognathae</taxon>
        <taxon>Galloanserae</taxon>
        <taxon>Anseriformes</taxon>
        <taxon>Anatidae</taxon>
        <taxon>Anserinae</taxon>
        <taxon>Anser</taxon>
    </lineage>
</organism>
<keyword evidence="2" id="KW-1185">Reference proteome</keyword>
<dbReference type="GeneTree" id="ENSGT00960000189593"/>